<dbReference type="GeneID" id="107470052"/>
<reference evidence="3" key="1">
    <citation type="journal article" date="2016" name="Nat. Genet.">
        <title>The genome sequences of Arachis duranensis and Arachis ipaensis, the diploid ancestors of cultivated peanut.</title>
        <authorList>
            <person name="Bertioli D.J."/>
            <person name="Cannon S.B."/>
            <person name="Froenicke L."/>
            <person name="Huang G."/>
            <person name="Farmer A.D."/>
            <person name="Cannon E.K."/>
            <person name="Liu X."/>
            <person name="Gao D."/>
            <person name="Clevenger J."/>
            <person name="Dash S."/>
            <person name="Ren L."/>
            <person name="Moretzsohn M.C."/>
            <person name="Shirasawa K."/>
            <person name="Huang W."/>
            <person name="Vidigal B."/>
            <person name="Abernathy B."/>
            <person name="Chu Y."/>
            <person name="Niederhuth C.E."/>
            <person name="Umale P."/>
            <person name="Araujo A.C."/>
            <person name="Kozik A."/>
            <person name="Kim K.D."/>
            <person name="Burow M.D."/>
            <person name="Varshney R.K."/>
            <person name="Wang X."/>
            <person name="Zhang X."/>
            <person name="Barkley N."/>
            <person name="Guimaraes P.M."/>
            <person name="Isobe S."/>
            <person name="Guo B."/>
            <person name="Liao B."/>
            <person name="Stalker H.T."/>
            <person name="Schmitz R.J."/>
            <person name="Scheffler B.E."/>
            <person name="Leal-Bertioli S.C."/>
            <person name="Xun X."/>
            <person name="Jackson S.A."/>
            <person name="Michelmore R."/>
            <person name="Ozias-Akins P."/>
        </authorList>
    </citation>
    <scope>NUCLEOTIDE SEQUENCE [LARGE SCALE GENOMIC DNA]</scope>
    <source>
        <strain evidence="3">cv. V14167</strain>
    </source>
</reference>
<dbReference type="AlphaFoldDB" id="A0A9C6TBF2"/>
<evidence type="ECO:0000313" key="4">
    <source>
        <dbReference type="RefSeq" id="XP_052111082.1"/>
    </source>
</evidence>
<feature type="compositionally biased region" description="Pro residues" evidence="1">
    <location>
        <begin position="13"/>
        <end position="27"/>
    </location>
</feature>
<protein>
    <submittedName>
        <fullName evidence="4">Uncharacterized protein LOC107470052 isoform X2</fullName>
    </submittedName>
</protein>
<name>A0A9C6TBF2_ARADU</name>
<evidence type="ECO:0000256" key="1">
    <source>
        <dbReference type="SAM" id="MobiDB-lite"/>
    </source>
</evidence>
<dbReference type="RefSeq" id="XP_052111082.1">
    <property type="nucleotide sequence ID" value="XM_052255122.1"/>
</dbReference>
<feature type="region of interest" description="Disordered" evidence="1">
    <location>
        <begin position="12"/>
        <end position="36"/>
    </location>
</feature>
<keyword evidence="3" id="KW-1185">Reference proteome</keyword>
<feature type="chain" id="PRO_5039525944" evidence="2">
    <location>
        <begin position="18"/>
        <end position="106"/>
    </location>
</feature>
<accession>A0A9C6TBF2</accession>
<proteinExistence type="predicted"/>
<gene>
    <name evidence="4" type="primary">LOC107470052</name>
</gene>
<feature type="signal peptide" evidence="2">
    <location>
        <begin position="1"/>
        <end position="17"/>
    </location>
</feature>
<organism evidence="3 4">
    <name type="scientific">Arachis duranensis</name>
    <name type="common">Wild peanut</name>
    <dbReference type="NCBI Taxonomy" id="130453"/>
    <lineage>
        <taxon>Eukaryota</taxon>
        <taxon>Viridiplantae</taxon>
        <taxon>Streptophyta</taxon>
        <taxon>Embryophyta</taxon>
        <taxon>Tracheophyta</taxon>
        <taxon>Spermatophyta</taxon>
        <taxon>Magnoliopsida</taxon>
        <taxon>eudicotyledons</taxon>
        <taxon>Gunneridae</taxon>
        <taxon>Pentapetalae</taxon>
        <taxon>rosids</taxon>
        <taxon>fabids</taxon>
        <taxon>Fabales</taxon>
        <taxon>Fabaceae</taxon>
        <taxon>Papilionoideae</taxon>
        <taxon>50 kb inversion clade</taxon>
        <taxon>dalbergioids sensu lato</taxon>
        <taxon>Dalbergieae</taxon>
        <taxon>Pterocarpus clade</taxon>
        <taxon>Arachis</taxon>
    </lineage>
</organism>
<evidence type="ECO:0000313" key="3">
    <source>
        <dbReference type="Proteomes" id="UP000515211"/>
    </source>
</evidence>
<dbReference type="Proteomes" id="UP000515211">
    <property type="component" value="Chromosome 10"/>
</dbReference>
<evidence type="ECO:0000256" key="2">
    <source>
        <dbReference type="SAM" id="SignalP"/>
    </source>
</evidence>
<sequence length="106" mass="11259">MRHLILMFLWSPPASPPAAPLALPPRSPSSSRSRSGTLLLSGLGVSSAKLNQASATSEECTVACEFIEAVEAKSSSSSGYGSMAEKARRYIPREFKLAEAFGYSYG</sequence>
<reference evidence="4" key="2">
    <citation type="submission" date="2025-08" db="UniProtKB">
        <authorList>
            <consortium name="RefSeq"/>
        </authorList>
    </citation>
    <scope>IDENTIFICATION</scope>
    <source>
        <tissue evidence="4">Whole plant</tissue>
    </source>
</reference>
<keyword evidence="2" id="KW-0732">Signal</keyword>